<keyword evidence="1" id="KW-0812">Transmembrane</keyword>
<reference evidence="2 3" key="1">
    <citation type="submission" date="2024-01" db="EMBL/GenBank/DDBJ databases">
        <title>Comparative genomics of Cryptococcus and Kwoniella reveals pathogenesis evolution and contrasting modes of karyotype evolution via chromosome fusion or intercentromeric recombination.</title>
        <authorList>
            <person name="Coelho M.A."/>
            <person name="David-Palma M."/>
            <person name="Shea T."/>
            <person name="Bowers K."/>
            <person name="McGinley-Smith S."/>
            <person name="Mohammad A.W."/>
            <person name="Gnirke A."/>
            <person name="Yurkov A.M."/>
            <person name="Nowrousian M."/>
            <person name="Sun S."/>
            <person name="Cuomo C.A."/>
            <person name="Heitman J."/>
        </authorList>
    </citation>
    <scope>NUCLEOTIDE SEQUENCE [LARGE SCALE GENOMIC DNA]</scope>
    <source>
        <strain evidence="2">CBS 11374</strain>
    </source>
</reference>
<dbReference type="GeneID" id="87956793"/>
<keyword evidence="1" id="KW-0472">Membrane</keyword>
<evidence type="ECO:0000313" key="2">
    <source>
        <dbReference type="EMBL" id="WRT67690.1"/>
    </source>
</evidence>
<gene>
    <name evidence="2" type="ORF">IL334_004662</name>
</gene>
<evidence type="ECO:0000256" key="1">
    <source>
        <dbReference type="SAM" id="Phobius"/>
    </source>
</evidence>
<sequence length="161" mass="17874">MPYFSTLMLSSDTSVVLATTASLAVLITYLYTHSCTIKGTRFKIGRWSAVFTHSNIPTFTLTRNVSAWGTGPEEEITHHILLSKSECEKKSVKNENTALINRKGNPIVKWDTNSLPGNIKCEDEISIDLLSRSDILTLRDGEEGVIGRIAEATFMIIQHCV</sequence>
<proteinExistence type="predicted"/>
<protein>
    <submittedName>
        <fullName evidence="2">Uncharacterized protein</fullName>
    </submittedName>
</protein>
<feature type="transmembrane region" description="Helical" evidence="1">
    <location>
        <begin position="15"/>
        <end position="32"/>
    </location>
</feature>
<dbReference type="EMBL" id="CP141886">
    <property type="protein sequence ID" value="WRT67690.1"/>
    <property type="molecule type" value="Genomic_DNA"/>
</dbReference>
<keyword evidence="1" id="KW-1133">Transmembrane helix</keyword>
<accession>A0ABZ1D0Z6</accession>
<evidence type="ECO:0000313" key="3">
    <source>
        <dbReference type="Proteomes" id="UP001329825"/>
    </source>
</evidence>
<name>A0ABZ1D0Z6_9TREE</name>
<organism evidence="2 3">
    <name type="scientific">Kwoniella shivajii</name>
    <dbReference type="NCBI Taxonomy" id="564305"/>
    <lineage>
        <taxon>Eukaryota</taxon>
        <taxon>Fungi</taxon>
        <taxon>Dikarya</taxon>
        <taxon>Basidiomycota</taxon>
        <taxon>Agaricomycotina</taxon>
        <taxon>Tremellomycetes</taxon>
        <taxon>Tremellales</taxon>
        <taxon>Cryptococcaceae</taxon>
        <taxon>Kwoniella</taxon>
    </lineage>
</organism>
<keyword evidence="3" id="KW-1185">Reference proteome</keyword>
<dbReference type="RefSeq" id="XP_062792430.1">
    <property type="nucleotide sequence ID" value="XM_062936379.1"/>
</dbReference>
<dbReference type="Proteomes" id="UP001329825">
    <property type="component" value="Chromosome 6"/>
</dbReference>